<gene>
    <name evidence="2" type="ORF">R3P38DRAFT_3045158</name>
</gene>
<comment type="caution">
    <text evidence="2">The sequence shown here is derived from an EMBL/GenBank/DDBJ whole genome shotgun (WGS) entry which is preliminary data.</text>
</comment>
<dbReference type="Gene3D" id="3.80.10.10">
    <property type="entry name" value="Ribonuclease Inhibitor"/>
    <property type="match status" value="1"/>
</dbReference>
<accession>A0AAW0A6P1</accession>
<dbReference type="EMBL" id="JAWWNJ010000081">
    <property type="protein sequence ID" value="KAK7001868.1"/>
    <property type="molecule type" value="Genomic_DNA"/>
</dbReference>
<keyword evidence="3" id="KW-1185">Reference proteome</keyword>
<feature type="coiled-coil region" evidence="1">
    <location>
        <begin position="26"/>
        <end position="53"/>
    </location>
</feature>
<dbReference type="PANTHER" id="PTHR38926">
    <property type="entry name" value="F-BOX DOMAIN CONTAINING PROTEIN, EXPRESSED"/>
    <property type="match status" value="1"/>
</dbReference>
<dbReference type="InterPro" id="IPR032675">
    <property type="entry name" value="LRR_dom_sf"/>
</dbReference>
<dbReference type="PANTHER" id="PTHR38926:SF5">
    <property type="entry name" value="F-BOX AND LEUCINE-RICH REPEAT PROTEIN 6"/>
    <property type="match status" value="1"/>
</dbReference>
<evidence type="ECO:0000313" key="3">
    <source>
        <dbReference type="Proteomes" id="UP001362999"/>
    </source>
</evidence>
<organism evidence="2 3">
    <name type="scientific">Favolaschia claudopus</name>
    <dbReference type="NCBI Taxonomy" id="2862362"/>
    <lineage>
        <taxon>Eukaryota</taxon>
        <taxon>Fungi</taxon>
        <taxon>Dikarya</taxon>
        <taxon>Basidiomycota</taxon>
        <taxon>Agaricomycotina</taxon>
        <taxon>Agaricomycetes</taxon>
        <taxon>Agaricomycetidae</taxon>
        <taxon>Agaricales</taxon>
        <taxon>Marasmiineae</taxon>
        <taxon>Mycenaceae</taxon>
        <taxon>Favolaschia</taxon>
    </lineage>
</organism>
<dbReference type="SUPFAM" id="SSF52058">
    <property type="entry name" value="L domain-like"/>
    <property type="match status" value="1"/>
</dbReference>
<dbReference type="AlphaFoldDB" id="A0AAW0A6P1"/>
<evidence type="ECO:0000313" key="2">
    <source>
        <dbReference type="EMBL" id="KAK7001868.1"/>
    </source>
</evidence>
<name>A0AAW0A6P1_9AGAR</name>
<keyword evidence="1" id="KW-0175">Coiled coil</keyword>
<proteinExistence type="predicted"/>
<dbReference type="Proteomes" id="UP001362999">
    <property type="component" value="Unassembled WGS sequence"/>
</dbReference>
<protein>
    <submittedName>
        <fullName evidence="2">F-box domain-containing protein</fullName>
    </submittedName>
</protein>
<sequence>MSRMHLAHQRPGADSNLSTSALRARLGDIDAELAELRARVETLSAERKLIAAALDSVVYPILTLPIEITSEIFTHHVDGLQDSEVADDEDSRLCLVELESATSAGPLFLAQICRTWRAIALNMPSLWSRVQTPRLRRSERSSGLGKLLESWLARTTTNYPLHLKLESPGADDREPELIPSVAARYAVQWATFSCCLRWSARTSSVVDGLRGRLPLLRKLDIKVYTHASEGHLTSRITGFSVAPRLRKATIVLISPEWITLPWPQLTHLTLDSQSGRNIPKCIKIVSEMPHLEVLSIEWGGSHEERPVSVTLRNVRELQINNTDLADWTVDLLPYIVLPRLISLHVESRHASGKAQLATFLQRSQCLVQSLSFSSTFHSVMQVLLAMNQVKNLTFPSLEWKRQELAAFMRHIATVPHFLPDMRSLHIPICDTVIPFTEVANMLASRWHSSPRKLHSFRLIRNDEVDGIPDEIPDPAIAEKLRVLKDDGLEIQIESLLASGDEFSYDVRKPFFE</sequence>
<evidence type="ECO:0000256" key="1">
    <source>
        <dbReference type="SAM" id="Coils"/>
    </source>
</evidence>
<reference evidence="2 3" key="1">
    <citation type="journal article" date="2024" name="J Genomics">
        <title>Draft genome sequencing and assembly of Favolaschia claudopus CIRM-BRFM 2984 isolated from oak limbs.</title>
        <authorList>
            <person name="Navarro D."/>
            <person name="Drula E."/>
            <person name="Chaduli D."/>
            <person name="Cazenave R."/>
            <person name="Ahrendt S."/>
            <person name="Wang J."/>
            <person name="Lipzen A."/>
            <person name="Daum C."/>
            <person name="Barry K."/>
            <person name="Grigoriev I.V."/>
            <person name="Favel A."/>
            <person name="Rosso M.N."/>
            <person name="Martin F."/>
        </authorList>
    </citation>
    <scope>NUCLEOTIDE SEQUENCE [LARGE SCALE GENOMIC DNA]</scope>
    <source>
        <strain evidence="2 3">CIRM-BRFM 2984</strain>
    </source>
</reference>